<sequence length="259" mass="29911">MSNPSYNFSRLFSELGGLQHLKIRGPQYSTILVECFIEPISHLTLLESLKLARISHEDCEAIKNLDTCISNIQNLKQLVLNEVDVINWSWGQHQGPPNLVKLTIRDCAQLCLPDLPWLISNWAPNLTHLELKPDETLDILPGVEPPVFDLERNLFNLPNLTNLTIWPANECHYIHSFKYCKTLQHLKFYQFHNSNLSEELSEIFNLITLNEFPKLKSISLPLDLKNYPLGANVTFILFQLNSFCNSKKIQFDYFKCDVP</sequence>
<dbReference type="GeneID" id="18921509"/>
<evidence type="ECO:0000313" key="2">
    <source>
        <dbReference type="Proteomes" id="UP000001072"/>
    </source>
</evidence>
<organism evidence="2">
    <name type="scientific">Melampsora larici-populina (strain 98AG31 / pathotype 3-4-7)</name>
    <name type="common">Poplar leaf rust fungus</name>
    <dbReference type="NCBI Taxonomy" id="747676"/>
    <lineage>
        <taxon>Eukaryota</taxon>
        <taxon>Fungi</taxon>
        <taxon>Dikarya</taxon>
        <taxon>Basidiomycota</taxon>
        <taxon>Pucciniomycotina</taxon>
        <taxon>Pucciniomycetes</taxon>
        <taxon>Pucciniales</taxon>
        <taxon>Melampsoraceae</taxon>
        <taxon>Melampsora</taxon>
    </lineage>
</organism>
<protein>
    <submittedName>
        <fullName evidence="1">Uncharacterized protein</fullName>
    </submittedName>
</protein>
<dbReference type="Proteomes" id="UP000001072">
    <property type="component" value="Unassembled WGS sequence"/>
</dbReference>
<keyword evidence="2" id="KW-1185">Reference proteome</keyword>
<dbReference type="KEGG" id="mlr:MELLADRAFT_101870"/>
<proteinExistence type="predicted"/>
<name>F4R566_MELLP</name>
<dbReference type="InParanoid" id="F4R566"/>
<dbReference type="SUPFAM" id="SSF52047">
    <property type="entry name" value="RNI-like"/>
    <property type="match status" value="1"/>
</dbReference>
<dbReference type="HOGENOM" id="CLU_058082_0_0_1"/>
<dbReference type="Gene3D" id="3.80.10.10">
    <property type="entry name" value="Ribonuclease Inhibitor"/>
    <property type="match status" value="1"/>
</dbReference>
<gene>
    <name evidence="1" type="ORF">MELLADRAFT_101870</name>
</gene>
<accession>F4R566</accession>
<dbReference type="EMBL" id="GL883091">
    <property type="protein sequence ID" value="EGG12315.1"/>
    <property type="molecule type" value="Genomic_DNA"/>
</dbReference>
<dbReference type="InterPro" id="IPR032675">
    <property type="entry name" value="LRR_dom_sf"/>
</dbReference>
<dbReference type="AlphaFoldDB" id="F4R566"/>
<reference evidence="2" key="1">
    <citation type="journal article" date="2011" name="Proc. Natl. Acad. Sci. U.S.A.">
        <title>Obligate biotrophy features unraveled by the genomic analysis of rust fungi.</title>
        <authorList>
            <person name="Duplessis S."/>
            <person name="Cuomo C.A."/>
            <person name="Lin Y.-C."/>
            <person name="Aerts A."/>
            <person name="Tisserant E."/>
            <person name="Veneault-Fourrey C."/>
            <person name="Joly D.L."/>
            <person name="Hacquard S."/>
            <person name="Amselem J."/>
            <person name="Cantarel B.L."/>
            <person name="Chiu R."/>
            <person name="Coutinho P.M."/>
            <person name="Feau N."/>
            <person name="Field M."/>
            <person name="Frey P."/>
            <person name="Gelhaye E."/>
            <person name="Goldberg J."/>
            <person name="Grabherr M.G."/>
            <person name="Kodira C.D."/>
            <person name="Kohler A."/>
            <person name="Kuees U."/>
            <person name="Lindquist E.A."/>
            <person name="Lucas S.M."/>
            <person name="Mago R."/>
            <person name="Mauceli E."/>
            <person name="Morin E."/>
            <person name="Murat C."/>
            <person name="Pangilinan J.L."/>
            <person name="Park R."/>
            <person name="Pearson M."/>
            <person name="Quesneville H."/>
            <person name="Rouhier N."/>
            <person name="Sakthikumar S."/>
            <person name="Salamov A.A."/>
            <person name="Schmutz J."/>
            <person name="Selles B."/>
            <person name="Shapiro H."/>
            <person name="Tanguay P."/>
            <person name="Tuskan G.A."/>
            <person name="Henrissat B."/>
            <person name="Van de Peer Y."/>
            <person name="Rouze P."/>
            <person name="Ellis J.G."/>
            <person name="Dodds P.N."/>
            <person name="Schein J.E."/>
            <person name="Zhong S."/>
            <person name="Hamelin R.C."/>
            <person name="Grigoriev I.V."/>
            <person name="Szabo L.J."/>
            <person name="Martin F."/>
        </authorList>
    </citation>
    <scope>NUCLEOTIDE SEQUENCE [LARGE SCALE GENOMIC DNA]</scope>
    <source>
        <strain evidence="2">98AG31 / pathotype 3-4-7</strain>
    </source>
</reference>
<evidence type="ECO:0000313" key="1">
    <source>
        <dbReference type="EMBL" id="EGG12315.1"/>
    </source>
</evidence>
<dbReference type="RefSeq" id="XP_007404690.1">
    <property type="nucleotide sequence ID" value="XM_007404628.1"/>
</dbReference>
<dbReference type="VEuPathDB" id="FungiDB:MELLADRAFT_101870"/>